<keyword evidence="1" id="KW-0812">Transmembrane</keyword>
<dbReference type="AlphaFoldDB" id="A0A285GMN2"/>
<proteinExistence type="predicted"/>
<keyword evidence="3" id="KW-0808">Transferase</keyword>
<evidence type="ECO:0000313" key="3">
    <source>
        <dbReference type="EMBL" id="SNY24464.1"/>
    </source>
</evidence>
<organism evidence="3 4">
    <name type="scientific">Orenia metallireducens</name>
    <dbReference type="NCBI Taxonomy" id="1413210"/>
    <lineage>
        <taxon>Bacteria</taxon>
        <taxon>Bacillati</taxon>
        <taxon>Bacillota</taxon>
        <taxon>Clostridia</taxon>
        <taxon>Halanaerobiales</taxon>
        <taxon>Halobacteroidaceae</taxon>
        <taxon>Orenia</taxon>
    </lineage>
</organism>
<evidence type="ECO:0000256" key="1">
    <source>
        <dbReference type="SAM" id="Phobius"/>
    </source>
</evidence>
<dbReference type="STRING" id="1413210.U472_14750"/>
<reference evidence="4" key="1">
    <citation type="submission" date="2017-09" db="EMBL/GenBank/DDBJ databases">
        <authorList>
            <person name="Varghese N."/>
            <person name="Submissions S."/>
        </authorList>
    </citation>
    <scope>NUCLEOTIDE SEQUENCE [LARGE SCALE GENOMIC DNA]</scope>
    <source>
        <strain evidence="4">MSL47</strain>
    </source>
</reference>
<dbReference type="GO" id="GO:0016740">
    <property type="term" value="F:transferase activity"/>
    <property type="evidence" value="ECO:0007669"/>
    <property type="project" value="UniProtKB-KW"/>
</dbReference>
<keyword evidence="4" id="KW-1185">Reference proteome</keyword>
<dbReference type="InterPro" id="IPR029044">
    <property type="entry name" value="Nucleotide-diphossugar_trans"/>
</dbReference>
<dbReference type="CDD" id="cd02511">
    <property type="entry name" value="Beta4Glucosyltransferase"/>
    <property type="match status" value="1"/>
</dbReference>
<sequence>MDNLGALILTYNEEDNIEECLETLNWINDIVVIDSYSNDNTVELAKKYTQQVYQRKFDDFASQRNFGLEQIEAEWVLVVDADERVTPALKDEILNRLNSPQAEGYKIPRKNYFLGKWIKYCGWYPDYTLRLFKAHNRYSGLVHEGVKVEGRVDKLNNALIHYTYRDLKHYLSKINHYTTLDAEKKYKASKKIGIAYIILRPIVEFIKKFILKKGFLLGMQGFILSVLSSYYQFLKYIKLWEKNQLKLGREK</sequence>
<protein>
    <submittedName>
        <fullName evidence="3">Glycosyltransferase involved in cell wall bisynthesis</fullName>
    </submittedName>
</protein>
<keyword evidence="1" id="KW-0472">Membrane</keyword>
<gene>
    <name evidence="3" type="ORF">SAMN06265827_108118</name>
</gene>
<evidence type="ECO:0000259" key="2">
    <source>
        <dbReference type="Pfam" id="PF00535"/>
    </source>
</evidence>
<dbReference type="Gene3D" id="3.90.550.10">
    <property type="entry name" value="Spore Coat Polysaccharide Biosynthesis Protein SpsA, Chain A"/>
    <property type="match status" value="1"/>
</dbReference>
<dbReference type="EMBL" id="OBDZ01000008">
    <property type="protein sequence ID" value="SNY24464.1"/>
    <property type="molecule type" value="Genomic_DNA"/>
</dbReference>
<dbReference type="Pfam" id="PF00535">
    <property type="entry name" value="Glycos_transf_2"/>
    <property type="match status" value="1"/>
</dbReference>
<dbReference type="SUPFAM" id="SSF53448">
    <property type="entry name" value="Nucleotide-diphospho-sugar transferases"/>
    <property type="match status" value="1"/>
</dbReference>
<keyword evidence="1" id="KW-1133">Transmembrane helix</keyword>
<dbReference type="RefSeq" id="WP_097017443.1">
    <property type="nucleotide sequence ID" value="NZ_OBDZ01000008.1"/>
</dbReference>
<feature type="transmembrane region" description="Helical" evidence="1">
    <location>
        <begin position="214"/>
        <end position="233"/>
    </location>
</feature>
<dbReference type="PANTHER" id="PTHR43630">
    <property type="entry name" value="POLY-BETA-1,6-N-ACETYL-D-GLUCOSAMINE SYNTHASE"/>
    <property type="match status" value="1"/>
</dbReference>
<dbReference type="Proteomes" id="UP000219573">
    <property type="component" value="Unassembled WGS sequence"/>
</dbReference>
<name>A0A285GMN2_9FIRM</name>
<evidence type="ECO:0000313" key="4">
    <source>
        <dbReference type="Proteomes" id="UP000219573"/>
    </source>
</evidence>
<dbReference type="PANTHER" id="PTHR43630:SF2">
    <property type="entry name" value="GLYCOSYLTRANSFERASE"/>
    <property type="match status" value="1"/>
</dbReference>
<accession>A0A285GMN2</accession>
<dbReference type="InterPro" id="IPR001173">
    <property type="entry name" value="Glyco_trans_2-like"/>
</dbReference>
<dbReference type="OrthoDB" id="9815923at2"/>
<feature type="domain" description="Glycosyltransferase 2-like" evidence="2">
    <location>
        <begin position="7"/>
        <end position="114"/>
    </location>
</feature>